<dbReference type="InterPro" id="IPR014388">
    <property type="entry name" value="3-oxoacid_CoA-transferase"/>
</dbReference>
<comment type="function">
    <text evidence="7">Key enzyme for ketone body catabolism. Transfers the CoA moiety from succinate to acetoacetate. Formation of the enzyme-CoA intermediate proceeds via an unstable anhydride species formed between the carboxylate groups of the enzyme and substrate.</text>
</comment>
<evidence type="ECO:0000256" key="2">
    <source>
        <dbReference type="ARBA" id="ARBA00004753"/>
    </source>
</evidence>
<dbReference type="EMBL" id="GIBP01002094">
    <property type="protein sequence ID" value="NDV31063.1"/>
    <property type="molecule type" value="Transcribed_RNA"/>
</dbReference>
<dbReference type="Gene3D" id="3.40.1080.10">
    <property type="entry name" value="Glutaconate Coenzyme A-transferase"/>
    <property type="match status" value="2"/>
</dbReference>
<dbReference type="PANTHER" id="PTHR13707">
    <property type="entry name" value="KETOACID-COENZYME A TRANSFERASE"/>
    <property type="match status" value="1"/>
</dbReference>
<dbReference type="AlphaFoldDB" id="A0A6B2L229"/>
<dbReference type="EC" id="2.8.3.5" evidence="7"/>
<protein>
    <recommendedName>
        <fullName evidence="7">Succinyl-CoA:3-ketoacid-coenzyme A transferase</fullName>
        <ecNumber evidence="7">2.8.3.5</ecNumber>
    </recommendedName>
</protein>
<evidence type="ECO:0000256" key="3">
    <source>
        <dbReference type="ARBA" id="ARBA00007154"/>
    </source>
</evidence>
<dbReference type="InterPro" id="IPR004163">
    <property type="entry name" value="CoA_transf_BS"/>
</dbReference>
<dbReference type="GO" id="GO:0046952">
    <property type="term" value="P:ketone body catabolic process"/>
    <property type="evidence" value="ECO:0007669"/>
    <property type="project" value="InterPro"/>
</dbReference>
<comment type="catalytic activity">
    <reaction evidence="7">
        <text>a 3-oxo acid + succinyl-CoA = a 3-oxoacyl-CoA + succinate</text>
        <dbReference type="Rhea" id="RHEA:24564"/>
        <dbReference type="ChEBI" id="CHEBI:30031"/>
        <dbReference type="ChEBI" id="CHEBI:35973"/>
        <dbReference type="ChEBI" id="CHEBI:57292"/>
        <dbReference type="ChEBI" id="CHEBI:90726"/>
        <dbReference type="EC" id="2.8.3.5"/>
    </reaction>
</comment>
<dbReference type="InterPro" id="IPR004164">
    <property type="entry name" value="CoA_transf_AS"/>
</dbReference>
<reference evidence="9" key="1">
    <citation type="journal article" date="2020" name="J. Eukaryot. Microbiol.">
        <title>De novo Sequencing, Assembly and Annotation of the Transcriptome for the Free-Living Testate Amoeba Arcella intermedia.</title>
        <authorList>
            <person name="Ribeiro G.M."/>
            <person name="Porfirio-Sousa A.L."/>
            <person name="Maurer-Alcala X.X."/>
            <person name="Katz L.A."/>
            <person name="Lahr D.J.G."/>
        </authorList>
    </citation>
    <scope>NUCLEOTIDE SEQUENCE</scope>
</reference>
<dbReference type="InterPro" id="IPR012791">
    <property type="entry name" value="3-oxoacid_CoA-transf_B"/>
</dbReference>
<name>A0A6B2L229_9EUKA</name>
<dbReference type="NCBIfam" id="TIGR02429">
    <property type="entry name" value="pcaI_scoA_fam"/>
    <property type="match status" value="1"/>
</dbReference>
<dbReference type="FunFam" id="3.40.1080.10:FF:000001">
    <property type="entry name" value="Succinyl-coa:3-ketoacid-coenzyme a transferase subunit b"/>
    <property type="match status" value="1"/>
</dbReference>
<keyword evidence="4 7" id="KW-0808">Transferase</keyword>
<accession>A0A6B2L229</accession>
<dbReference type="InterPro" id="IPR012792">
    <property type="entry name" value="3-oxoacid_CoA-transf_A"/>
</dbReference>
<evidence type="ECO:0000313" key="9">
    <source>
        <dbReference type="EMBL" id="NDV31063.1"/>
    </source>
</evidence>
<dbReference type="GO" id="GO:0005739">
    <property type="term" value="C:mitochondrion"/>
    <property type="evidence" value="ECO:0007669"/>
    <property type="project" value="UniProtKB-SubCell"/>
</dbReference>
<dbReference type="InterPro" id="IPR037171">
    <property type="entry name" value="NagB/RpiA_transferase-like"/>
</dbReference>
<dbReference type="InterPro" id="IPR004165">
    <property type="entry name" value="CoA_trans_fam_I"/>
</dbReference>
<comment type="similarity">
    <text evidence="3 7">Belongs to the 3-oxoacid CoA-transferase family.</text>
</comment>
<dbReference type="FunFam" id="3.40.1080.10:FF:000002">
    <property type="entry name" value="Succinyl-CoA:3-ketoacid-coenzyme A transferase, mitochondrial"/>
    <property type="match status" value="1"/>
</dbReference>
<feature type="active site" description="5-glutamyl coenzyme A thioester intermediate" evidence="8">
    <location>
        <position position="332"/>
    </location>
</feature>
<organism evidence="9">
    <name type="scientific">Arcella intermedia</name>
    <dbReference type="NCBI Taxonomy" id="1963864"/>
    <lineage>
        <taxon>Eukaryota</taxon>
        <taxon>Amoebozoa</taxon>
        <taxon>Tubulinea</taxon>
        <taxon>Elardia</taxon>
        <taxon>Arcellinida</taxon>
        <taxon>Sphaerothecina</taxon>
        <taxon>Arcellidae</taxon>
        <taxon>Arcella</taxon>
    </lineage>
</organism>
<dbReference type="GO" id="GO:0008260">
    <property type="term" value="F:succinyl-CoA:3-oxo-acid CoA-transferase activity"/>
    <property type="evidence" value="ECO:0007669"/>
    <property type="project" value="UniProtKB-EC"/>
</dbReference>
<dbReference type="PIRSF" id="PIRSF000858">
    <property type="entry name" value="SCOT-t"/>
    <property type="match status" value="1"/>
</dbReference>
<dbReference type="UniPathway" id="UPA00929">
    <property type="reaction ID" value="UER00894"/>
</dbReference>
<evidence type="ECO:0000256" key="5">
    <source>
        <dbReference type="ARBA" id="ARBA00022946"/>
    </source>
</evidence>
<evidence type="ECO:0000256" key="6">
    <source>
        <dbReference type="ARBA" id="ARBA00023128"/>
    </source>
</evidence>
<evidence type="ECO:0000256" key="7">
    <source>
        <dbReference type="PIRNR" id="PIRNR000858"/>
    </source>
</evidence>
<dbReference type="PANTHER" id="PTHR13707:SF23">
    <property type="entry name" value="SUCCINYL-COA:3-KETOACID-COENZYME A TRANSFERASE"/>
    <property type="match status" value="1"/>
</dbReference>
<dbReference type="PROSITE" id="PS01273">
    <property type="entry name" value="COA_TRANSF_1"/>
    <property type="match status" value="1"/>
</dbReference>
<dbReference type="Pfam" id="PF01144">
    <property type="entry name" value="CoA_trans"/>
    <property type="match status" value="2"/>
</dbReference>
<comment type="pathway">
    <text evidence="2 7">Ketone metabolism; succinyl-CoA degradation; acetoacetyl-CoA from succinyl-CoA: step 1/1.</text>
</comment>
<evidence type="ECO:0000256" key="1">
    <source>
        <dbReference type="ARBA" id="ARBA00004173"/>
    </source>
</evidence>
<sequence>MNIFIKNAFNPSRQVRYFHSSKSVRANKIFPNADAAIADIKDGAKVLVGGFGLCGNPENLIAALRRKGTKNLTIVSNNCGITDYGLGSLLTTKQIKRMVSSYVGENATFEKQYLTGELEVELTPQGTLAEKMRAGGAGIPAFYTATGVGTFVEFGGMPIKYNPDGTVAIQSEPRPTTEFDGRKYVLEKSITGDFAFVKAQKADTKGNLVFSYSARNFNPAVATAGKITIAEVEEIVEAGQIHPDEVHLPGVYVTRLIKGEKYEKRIEKLTLSGEAKAETGKAASPAQIVREKIARRAAQEFKDGMYCNLGIGIPTLASNYLPPGVHIELQSENGILGMGPYPTRGNQNPDLINAGKETVTTIPGSAIFGSDQSFAMIRGGHIDLTILGAMQVSAHGDLANFMIPGKVVKGPGGAIDLVSSGSKVIVTMEHTAKGEHKILPKCSLPLTGKRVVDKIITELAVFSVDKNRGLILDEIAPGVSVETIQKATGAPFEISKDLKEISI</sequence>
<keyword evidence="5" id="KW-0809">Transit peptide</keyword>
<keyword evidence="6 7" id="KW-0496">Mitochondrion</keyword>
<dbReference type="SUPFAM" id="SSF100950">
    <property type="entry name" value="NagB/RpiA/CoA transferase-like"/>
    <property type="match status" value="2"/>
</dbReference>
<dbReference type="PROSITE" id="PS01274">
    <property type="entry name" value="COA_TRANSF_2"/>
    <property type="match status" value="1"/>
</dbReference>
<dbReference type="NCBIfam" id="TIGR02428">
    <property type="entry name" value="pcaJ_scoB_fam"/>
    <property type="match status" value="1"/>
</dbReference>
<comment type="subcellular location">
    <subcellularLocation>
        <location evidence="1">Mitochondrion</location>
    </subcellularLocation>
</comment>
<evidence type="ECO:0000256" key="8">
    <source>
        <dbReference type="PIRSR" id="PIRSR000858-1"/>
    </source>
</evidence>
<dbReference type="SMART" id="SM00882">
    <property type="entry name" value="CoA_trans"/>
    <property type="match status" value="2"/>
</dbReference>
<proteinExistence type="inferred from homology"/>
<evidence type="ECO:0000256" key="4">
    <source>
        <dbReference type="ARBA" id="ARBA00022679"/>
    </source>
</evidence>